<name>A0A3P6GQA6_BRAOL</name>
<proteinExistence type="predicted"/>
<gene>
    <name evidence="1" type="ORF">BOLC6T37134H</name>
</gene>
<evidence type="ECO:0000313" key="1">
    <source>
        <dbReference type="EMBL" id="VDD61681.1"/>
    </source>
</evidence>
<dbReference type="EMBL" id="LR031880">
    <property type="protein sequence ID" value="VDD61681.1"/>
    <property type="molecule type" value="Genomic_DNA"/>
</dbReference>
<organism evidence="1">
    <name type="scientific">Brassica oleracea</name>
    <name type="common">Wild cabbage</name>
    <dbReference type="NCBI Taxonomy" id="3712"/>
    <lineage>
        <taxon>Eukaryota</taxon>
        <taxon>Viridiplantae</taxon>
        <taxon>Streptophyta</taxon>
        <taxon>Embryophyta</taxon>
        <taxon>Tracheophyta</taxon>
        <taxon>Spermatophyta</taxon>
        <taxon>Magnoliopsida</taxon>
        <taxon>eudicotyledons</taxon>
        <taxon>Gunneridae</taxon>
        <taxon>Pentapetalae</taxon>
        <taxon>rosids</taxon>
        <taxon>malvids</taxon>
        <taxon>Brassicales</taxon>
        <taxon>Brassicaceae</taxon>
        <taxon>Brassiceae</taxon>
        <taxon>Brassica</taxon>
    </lineage>
</organism>
<reference evidence="1" key="1">
    <citation type="submission" date="2018-11" db="EMBL/GenBank/DDBJ databases">
        <authorList>
            <consortium name="Genoscope - CEA"/>
            <person name="William W."/>
        </authorList>
    </citation>
    <scope>NUCLEOTIDE SEQUENCE</scope>
</reference>
<dbReference type="AlphaFoldDB" id="A0A3P6GQA6"/>
<accession>A0A3P6GQA6</accession>
<protein>
    <submittedName>
        <fullName evidence="1">Uncharacterized protein</fullName>
    </submittedName>
</protein>
<sequence length="58" mass="6132">MRRRSCLCDGVSAATDTGYQPISIGFVLTGLTAAYSHPTASIGLLLPFLTVVAMLCDR</sequence>